<accession>A0A1T5NDZ3</accession>
<dbReference type="Proteomes" id="UP000190166">
    <property type="component" value="Unassembled WGS sequence"/>
</dbReference>
<reference evidence="1 2" key="1">
    <citation type="submission" date="2017-02" db="EMBL/GenBank/DDBJ databases">
        <authorList>
            <person name="Peterson S.W."/>
        </authorList>
    </citation>
    <scope>NUCLEOTIDE SEQUENCE [LARGE SCALE GENOMIC DNA]</scope>
    <source>
        <strain evidence="1 2">DSM 18108</strain>
    </source>
</reference>
<gene>
    <name evidence="1" type="ORF">SAMN05660461_1198</name>
</gene>
<name>A0A1T5NDZ3_9BACT</name>
<evidence type="ECO:0000313" key="2">
    <source>
        <dbReference type="Proteomes" id="UP000190166"/>
    </source>
</evidence>
<dbReference type="AlphaFoldDB" id="A0A1T5NDZ3"/>
<keyword evidence="2" id="KW-1185">Reference proteome</keyword>
<evidence type="ECO:0000313" key="1">
    <source>
        <dbReference type="EMBL" id="SKC98453.1"/>
    </source>
</evidence>
<proteinExistence type="predicted"/>
<protein>
    <submittedName>
        <fullName evidence="1">Uncharacterized protein</fullName>
    </submittedName>
</protein>
<sequence>MLVILRTKQQQQEEVCLNKYGAFVLDYGAQDRNISLHLSKKINSAGGRATACVNCAAVIMGSLLTVKPVR</sequence>
<organism evidence="1 2">
    <name type="scientific">Chitinophaga ginsengisegetis</name>
    <dbReference type="NCBI Taxonomy" id="393003"/>
    <lineage>
        <taxon>Bacteria</taxon>
        <taxon>Pseudomonadati</taxon>
        <taxon>Bacteroidota</taxon>
        <taxon>Chitinophagia</taxon>
        <taxon>Chitinophagales</taxon>
        <taxon>Chitinophagaceae</taxon>
        <taxon>Chitinophaga</taxon>
    </lineage>
</organism>
<dbReference type="EMBL" id="FUZZ01000001">
    <property type="protein sequence ID" value="SKC98453.1"/>
    <property type="molecule type" value="Genomic_DNA"/>
</dbReference>